<protein>
    <submittedName>
        <fullName evidence="2">Uncharacterized protein</fullName>
    </submittedName>
</protein>
<gene>
    <name evidence="2" type="ORF">B0J11DRAFT_519531</name>
</gene>
<feature type="compositionally biased region" description="Polar residues" evidence="1">
    <location>
        <begin position="814"/>
        <end position="827"/>
    </location>
</feature>
<feature type="compositionally biased region" description="Basic and acidic residues" evidence="1">
    <location>
        <begin position="220"/>
        <end position="242"/>
    </location>
</feature>
<comment type="caution">
    <text evidence="2">The sequence shown here is derived from an EMBL/GenBank/DDBJ whole genome shotgun (WGS) entry which is preliminary data.</text>
</comment>
<evidence type="ECO:0000256" key="1">
    <source>
        <dbReference type="SAM" id="MobiDB-lite"/>
    </source>
</evidence>
<reference evidence="2" key="1">
    <citation type="journal article" date="2021" name="Nat. Commun.">
        <title>Genetic determinants of endophytism in the Arabidopsis root mycobiome.</title>
        <authorList>
            <person name="Mesny F."/>
            <person name="Miyauchi S."/>
            <person name="Thiergart T."/>
            <person name="Pickel B."/>
            <person name="Atanasova L."/>
            <person name="Karlsson M."/>
            <person name="Huettel B."/>
            <person name="Barry K.W."/>
            <person name="Haridas S."/>
            <person name="Chen C."/>
            <person name="Bauer D."/>
            <person name="Andreopoulos W."/>
            <person name="Pangilinan J."/>
            <person name="LaButti K."/>
            <person name="Riley R."/>
            <person name="Lipzen A."/>
            <person name="Clum A."/>
            <person name="Drula E."/>
            <person name="Henrissat B."/>
            <person name="Kohler A."/>
            <person name="Grigoriev I.V."/>
            <person name="Martin F.M."/>
            <person name="Hacquard S."/>
        </authorList>
    </citation>
    <scope>NUCLEOTIDE SEQUENCE</scope>
    <source>
        <strain evidence="2">MPI-CAGE-CH-0243</strain>
    </source>
</reference>
<accession>A0A9P9IW81</accession>
<organism evidence="2 3">
    <name type="scientific">Dendryphion nanum</name>
    <dbReference type="NCBI Taxonomy" id="256645"/>
    <lineage>
        <taxon>Eukaryota</taxon>
        <taxon>Fungi</taxon>
        <taxon>Dikarya</taxon>
        <taxon>Ascomycota</taxon>
        <taxon>Pezizomycotina</taxon>
        <taxon>Dothideomycetes</taxon>
        <taxon>Pleosporomycetidae</taxon>
        <taxon>Pleosporales</taxon>
        <taxon>Torulaceae</taxon>
        <taxon>Dendryphion</taxon>
    </lineage>
</organism>
<feature type="compositionally biased region" description="Polar residues" evidence="1">
    <location>
        <begin position="93"/>
        <end position="103"/>
    </location>
</feature>
<feature type="region of interest" description="Disordered" evidence="1">
    <location>
        <begin position="425"/>
        <end position="569"/>
    </location>
</feature>
<feature type="region of interest" description="Disordered" evidence="1">
    <location>
        <begin position="684"/>
        <end position="703"/>
    </location>
</feature>
<feature type="compositionally biased region" description="Basic and acidic residues" evidence="1">
    <location>
        <begin position="867"/>
        <end position="877"/>
    </location>
</feature>
<sequence>MASPPTAMSHSAPVRVTESPVDLHHPVPDLQSLQGAYVGNIERLEDHAERMSEKGSDLGEEIRKLHNEQKLSDSRRSSLRSVPPVDEVARPFTTRSRNASTSSYTNSIVDVNGAARWGGYSPAGFITSPVGSLHSTSTPLQRQRSGSRASRLGQVVHAEKHTEQDSPGSPQSHKSVPRSLPRDNSPPPPSHRSVSSFTRQYDQIAQELQDEIHLTSGHTPELDGTHRENYEDHHYDHRDMPDRPPTAASTDTTHQARTLWQDFDGVHCPDTVPEEEPTPSQGSGSRKSSLMKPSVQLSEQGVPPPSDDMVFYPAPVPKMLNLPKRLSQMPPATVQARRRTQLLESMQADNRKSAPWLVEQSAESKPNRKSMDPRKSRQSLANLPPQLRASAYFDQAPPAQQFEVKGDSAEDTLDNILEASAHAPVSAFTDHPFAGRVGNEVYGKEKHTRKTSQIDILDKAETRKSRASMNILDTHRNSSGDPLNKLKKRNSSADLNMLTVRASESRMSLGDELDDPDQQARGPADLDDRTPTRLSYERDPERLDEERPEHDEEEEAEAEEEEESQYFGPPTTLLAELQMRKQQQKSRNLTAATAFPNGMHSTLLELDAVAEIEKKKRRNQKVNLAWEAAPPVAPENDDSEDDVPLGLLFPGREGLANKRAGNLQPASDWDRPLGLIAQRELEDNEPLSRRRNRLVGTDPSRRRTQFLEMQPEQQHLEHHTGNTAHSESEEEVEGETLADRIRRLKERQALDNALGADVRKSTVSGDFAAEMMSQFGVAEADETKPKPTPSPGVDEEETLGQRRARLQSEAMAQGDSNRTSTQPPLRSSMSMADILRAHPIDHTNSARKVSDEQLMSSLPQGSLLHQDALKKSRHEASRMSMNKRMSSFGALDQPLLGNVGKPAPELAISAKIQAYKDRMAGTTAAQGAQTQYNQTMMFTPVGGMTPTTSNVHLSGQRENFFPQANMGMVNSMGMNGMGMNPHGFVYQGNAMQQQQQMMPMNMGMMGMQNGMPMTYPYTPMGGMPMNAMQMQQQTMMMEPPMDPRQRDVIDRWRSGVN</sequence>
<dbReference type="OrthoDB" id="5288142at2759"/>
<feature type="region of interest" description="Disordered" evidence="1">
    <location>
        <begin position="776"/>
        <end position="800"/>
    </location>
</feature>
<evidence type="ECO:0000313" key="2">
    <source>
        <dbReference type="EMBL" id="KAH7135917.1"/>
    </source>
</evidence>
<evidence type="ECO:0000313" key="3">
    <source>
        <dbReference type="Proteomes" id="UP000700596"/>
    </source>
</evidence>
<feature type="region of interest" description="Disordered" evidence="1">
    <location>
        <begin position="47"/>
        <end position="103"/>
    </location>
</feature>
<feature type="compositionally biased region" description="Polar residues" evidence="1">
    <location>
        <begin position="247"/>
        <end position="258"/>
    </location>
</feature>
<feature type="region of interest" description="Disordered" evidence="1">
    <location>
        <begin position="1"/>
        <end position="28"/>
    </location>
</feature>
<feature type="compositionally biased region" description="Polar residues" evidence="1">
    <location>
        <begin position="165"/>
        <end position="174"/>
    </location>
</feature>
<feature type="region of interest" description="Disordered" evidence="1">
    <location>
        <begin position="859"/>
        <end position="879"/>
    </location>
</feature>
<feature type="compositionally biased region" description="Polar residues" evidence="1">
    <location>
        <begin position="129"/>
        <end position="148"/>
    </location>
</feature>
<dbReference type="Proteomes" id="UP000700596">
    <property type="component" value="Unassembled WGS sequence"/>
</dbReference>
<dbReference type="AlphaFoldDB" id="A0A9P9IW81"/>
<feature type="compositionally biased region" description="Basic and acidic residues" evidence="1">
    <location>
        <begin position="47"/>
        <end position="76"/>
    </location>
</feature>
<feature type="compositionally biased region" description="Basic and acidic residues" evidence="1">
    <location>
        <begin position="365"/>
        <end position="375"/>
    </location>
</feature>
<feature type="compositionally biased region" description="Polar residues" evidence="1">
    <location>
        <begin position="278"/>
        <end position="288"/>
    </location>
</feature>
<feature type="region of interest" description="Disordered" evidence="1">
    <location>
        <begin position="708"/>
        <end position="736"/>
    </location>
</feature>
<feature type="compositionally biased region" description="Basic and acidic residues" evidence="1">
    <location>
        <begin position="524"/>
        <end position="550"/>
    </location>
</feature>
<feature type="region of interest" description="Disordered" evidence="1">
    <location>
        <begin position="120"/>
        <end position="310"/>
    </location>
</feature>
<feature type="region of interest" description="Disordered" evidence="1">
    <location>
        <begin position="808"/>
        <end position="827"/>
    </location>
</feature>
<dbReference type="EMBL" id="JAGMWT010000002">
    <property type="protein sequence ID" value="KAH7135917.1"/>
    <property type="molecule type" value="Genomic_DNA"/>
</dbReference>
<keyword evidence="3" id="KW-1185">Reference proteome</keyword>
<proteinExistence type="predicted"/>
<name>A0A9P9IW81_9PLEO</name>
<feature type="compositionally biased region" description="Acidic residues" evidence="1">
    <location>
        <begin position="551"/>
        <end position="564"/>
    </location>
</feature>
<feature type="region of interest" description="Disordered" evidence="1">
    <location>
        <begin position="322"/>
        <end position="408"/>
    </location>
</feature>